<accession>A0ABW8BZ19</accession>
<dbReference type="Proteomes" id="UP001614394">
    <property type="component" value="Unassembled WGS sequence"/>
</dbReference>
<evidence type="ECO:0000313" key="1">
    <source>
        <dbReference type="EMBL" id="MFI9099412.1"/>
    </source>
</evidence>
<dbReference type="RefSeq" id="WP_399643762.1">
    <property type="nucleotide sequence ID" value="NZ_JBITYG010000001.1"/>
</dbReference>
<organism evidence="1 2">
    <name type="scientific">Streptomyces fildesensis</name>
    <dbReference type="NCBI Taxonomy" id="375757"/>
    <lineage>
        <taxon>Bacteria</taxon>
        <taxon>Bacillati</taxon>
        <taxon>Actinomycetota</taxon>
        <taxon>Actinomycetes</taxon>
        <taxon>Kitasatosporales</taxon>
        <taxon>Streptomycetaceae</taxon>
        <taxon>Streptomyces</taxon>
    </lineage>
</organism>
<proteinExistence type="predicted"/>
<protein>
    <recommendedName>
        <fullName evidence="3">Lipoprotein</fullName>
    </recommendedName>
</protein>
<keyword evidence="2" id="KW-1185">Reference proteome</keyword>
<name>A0ABW8BZ19_9ACTN</name>
<sequence length="268" mass="27553">MAVQRNVVAASLVCAALVGGVTGCGGDTSDDAVIGSKPKPSVSSSTAAATGLDALTAPQISDKAEAALKSLTSVKVDVSGISDGKPLQLKAAMSKGGECAGAMSQDKSTMQFIGTHHTSYIKANDTFWRDAGGKDGKAMVELLHGKWMKVPGDAAKDKDLQSFCDLDSFLREMSSDDDGGAFTKGAPTTIDGQPVVTIVQKKAGDPETTTIYVAAQGEPYPLKIVSEGGKEPHKATFGDFNKPVKAVAPPASDTVDISKFEGDGGKNV</sequence>
<evidence type="ECO:0000313" key="2">
    <source>
        <dbReference type="Proteomes" id="UP001614394"/>
    </source>
</evidence>
<reference evidence="1 2" key="1">
    <citation type="submission" date="2024-10" db="EMBL/GenBank/DDBJ databases">
        <title>The Natural Products Discovery Center: Release of the First 8490 Sequenced Strains for Exploring Actinobacteria Biosynthetic Diversity.</title>
        <authorList>
            <person name="Kalkreuter E."/>
            <person name="Kautsar S.A."/>
            <person name="Yang D."/>
            <person name="Bader C.D."/>
            <person name="Teijaro C.N."/>
            <person name="Fluegel L."/>
            <person name="Davis C.M."/>
            <person name="Simpson J.R."/>
            <person name="Lauterbach L."/>
            <person name="Steele A.D."/>
            <person name="Gui C."/>
            <person name="Meng S."/>
            <person name="Li G."/>
            <person name="Viehrig K."/>
            <person name="Ye F."/>
            <person name="Su P."/>
            <person name="Kiefer A.F."/>
            <person name="Nichols A."/>
            <person name="Cepeda A.J."/>
            <person name="Yan W."/>
            <person name="Fan B."/>
            <person name="Jiang Y."/>
            <person name="Adhikari A."/>
            <person name="Zheng C.-J."/>
            <person name="Schuster L."/>
            <person name="Cowan T.M."/>
            <person name="Smanski M.J."/>
            <person name="Chevrette M.G."/>
            <person name="De Carvalho L.P.S."/>
            <person name="Shen B."/>
        </authorList>
    </citation>
    <scope>NUCLEOTIDE SEQUENCE [LARGE SCALE GENOMIC DNA]</scope>
    <source>
        <strain evidence="1 2">NPDC053399</strain>
    </source>
</reference>
<dbReference type="EMBL" id="JBITYG010000001">
    <property type="protein sequence ID" value="MFI9099412.1"/>
    <property type="molecule type" value="Genomic_DNA"/>
</dbReference>
<dbReference type="Gene3D" id="2.50.20.20">
    <property type="match status" value="1"/>
</dbReference>
<comment type="caution">
    <text evidence="1">The sequence shown here is derived from an EMBL/GenBank/DDBJ whole genome shotgun (WGS) entry which is preliminary data.</text>
</comment>
<dbReference type="PROSITE" id="PS51257">
    <property type="entry name" value="PROKAR_LIPOPROTEIN"/>
    <property type="match status" value="1"/>
</dbReference>
<evidence type="ECO:0008006" key="3">
    <source>
        <dbReference type="Google" id="ProtNLM"/>
    </source>
</evidence>
<gene>
    <name evidence="1" type="ORF">ACIGXA_02730</name>
</gene>